<dbReference type="PROSITE" id="PS50887">
    <property type="entry name" value="GGDEF"/>
    <property type="match status" value="1"/>
</dbReference>
<feature type="transmembrane region" description="Helical" evidence="1">
    <location>
        <begin position="182"/>
        <end position="204"/>
    </location>
</feature>
<dbReference type="CDD" id="cd01948">
    <property type="entry name" value="EAL"/>
    <property type="match status" value="1"/>
</dbReference>
<evidence type="ECO:0000259" key="3">
    <source>
        <dbReference type="PROSITE" id="PS50113"/>
    </source>
</evidence>
<feature type="transmembrane region" description="Helical" evidence="1">
    <location>
        <begin position="46"/>
        <end position="70"/>
    </location>
</feature>
<reference evidence="6 7" key="1">
    <citation type="submission" date="2020-08" db="EMBL/GenBank/DDBJ databases">
        <title>Genomic Encyclopedia of Type Strains, Phase III (KMG-III): the genomes of soil and plant-associated and newly described type strains.</title>
        <authorList>
            <person name="Whitman W."/>
        </authorList>
    </citation>
    <scope>NUCLEOTIDE SEQUENCE [LARGE SCALE GENOMIC DNA]</scope>
    <source>
        <strain evidence="6 7">CECT 3303</strain>
    </source>
</reference>
<evidence type="ECO:0000259" key="4">
    <source>
        <dbReference type="PROSITE" id="PS50883"/>
    </source>
</evidence>
<evidence type="ECO:0000259" key="5">
    <source>
        <dbReference type="PROSITE" id="PS50887"/>
    </source>
</evidence>
<feature type="transmembrane region" description="Helical" evidence="1">
    <location>
        <begin position="82"/>
        <end position="102"/>
    </location>
</feature>
<dbReference type="PANTHER" id="PTHR44757:SF2">
    <property type="entry name" value="BIOFILM ARCHITECTURE MAINTENANCE PROTEIN MBAA"/>
    <property type="match status" value="1"/>
</dbReference>
<dbReference type="Gene3D" id="3.30.70.270">
    <property type="match status" value="1"/>
</dbReference>
<dbReference type="CDD" id="cd01949">
    <property type="entry name" value="GGDEF"/>
    <property type="match status" value="1"/>
</dbReference>
<dbReference type="PROSITE" id="PS50883">
    <property type="entry name" value="EAL"/>
    <property type="match status" value="1"/>
</dbReference>
<dbReference type="InterPro" id="IPR052155">
    <property type="entry name" value="Biofilm_reg_signaling"/>
</dbReference>
<dbReference type="Gene3D" id="3.20.20.450">
    <property type="entry name" value="EAL domain"/>
    <property type="match status" value="1"/>
</dbReference>
<evidence type="ECO:0000313" key="7">
    <source>
        <dbReference type="Proteomes" id="UP000562352"/>
    </source>
</evidence>
<dbReference type="AlphaFoldDB" id="A0A841CTX9"/>
<gene>
    <name evidence="6" type="ORF">FHS22_000007</name>
</gene>
<feature type="domain" description="PAC" evidence="3">
    <location>
        <begin position="421"/>
        <end position="472"/>
    </location>
</feature>
<dbReference type="InterPro" id="IPR001633">
    <property type="entry name" value="EAL_dom"/>
</dbReference>
<feature type="domain" description="GGDEF" evidence="5">
    <location>
        <begin position="500"/>
        <end position="631"/>
    </location>
</feature>
<keyword evidence="1" id="KW-0812">Transmembrane</keyword>
<dbReference type="InterPro" id="IPR000014">
    <property type="entry name" value="PAS"/>
</dbReference>
<dbReference type="SUPFAM" id="SSF55785">
    <property type="entry name" value="PYP-like sensor domain (PAS domain)"/>
    <property type="match status" value="1"/>
</dbReference>
<dbReference type="SMART" id="SM00091">
    <property type="entry name" value="PAS"/>
    <property type="match status" value="1"/>
</dbReference>
<dbReference type="Proteomes" id="UP000562352">
    <property type="component" value="Unassembled WGS sequence"/>
</dbReference>
<dbReference type="Pfam" id="PF00990">
    <property type="entry name" value="GGDEF"/>
    <property type="match status" value="1"/>
</dbReference>
<dbReference type="PROSITE" id="PS50113">
    <property type="entry name" value="PAC"/>
    <property type="match status" value="1"/>
</dbReference>
<organism evidence="6 7">
    <name type="scientific">Planomonospora venezuelensis</name>
    <dbReference type="NCBI Taxonomy" id="1999"/>
    <lineage>
        <taxon>Bacteria</taxon>
        <taxon>Bacillati</taxon>
        <taxon>Actinomycetota</taxon>
        <taxon>Actinomycetes</taxon>
        <taxon>Streptosporangiales</taxon>
        <taxon>Streptosporangiaceae</taxon>
        <taxon>Planomonospora</taxon>
    </lineage>
</organism>
<name>A0A841CTX9_PLAVE</name>
<evidence type="ECO:0000259" key="2">
    <source>
        <dbReference type="PROSITE" id="PS50112"/>
    </source>
</evidence>
<proteinExistence type="predicted"/>
<dbReference type="InterPro" id="IPR035919">
    <property type="entry name" value="EAL_sf"/>
</dbReference>
<keyword evidence="7" id="KW-1185">Reference proteome</keyword>
<comment type="caution">
    <text evidence="6">The sequence shown here is derived from an EMBL/GenBank/DDBJ whole genome shotgun (WGS) entry which is preliminary data.</text>
</comment>
<dbReference type="InterPro" id="IPR029787">
    <property type="entry name" value="Nucleotide_cyclase"/>
</dbReference>
<dbReference type="InterPro" id="IPR000700">
    <property type="entry name" value="PAS-assoc_C"/>
</dbReference>
<feature type="transmembrane region" description="Helical" evidence="1">
    <location>
        <begin position="21"/>
        <end position="40"/>
    </location>
</feature>
<keyword evidence="1" id="KW-1133">Transmembrane helix</keyword>
<dbReference type="Gene3D" id="3.30.450.20">
    <property type="entry name" value="PAS domain"/>
    <property type="match status" value="1"/>
</dbReference>
<dbReference type="SUPFAM" id="SSF55073">
    <property type="entry name" value="Nucleotide cyclase"/>
    <property type="match status" value="1"/>
</dbReference>
<dbReference type="Pfam" id="PF00563">
    <property type="entry name" value="EAL"/>
    <property type="match status" value="1"/>
</dbReference>
<dbReference type="PANTHER" id="PTHR44757">
    <property type="entry name" value="DIGUANYLATE CYCLASE DGCP"/>
    <property type="match status" value="1"/>
</dbReference>
<feature type="transmembrane region" description="Helical" evidence="1">
    <location>
        <begin position="147"/>
        <end position="170"/>
    </location>
</feature>
<accession>A0A841CTX9</accession>
<dbReference type="SMART" id="SM00267">
    <property type="entry name" value="GGDEF"/>
    <property type="match status" value="1"/>
</dbReference>
<dbReference type="CDD" id="cd00130">
    <property type="entry name" value="PAS"/>
    <property type="match status" value="1"/>
</dbReference>
<dbReference type="InterPro" id="IPR013655">
    <property type="entry name" value="PAS_fold_3"/>
</dbReference>
<evidence type="ECO:0000313" key="6">
    <source>
        <dbReference type="EMBL" id="MBB5960769.1"/>
    </source>
</evidence>
<protein>
    <submittedName>
        <fullName evidence="6">Diguanylate cyclase (GGDEF)-like protein/PAS domain S-box-containing protein</fullName>
    </submittedName>
</protein>
<dbReference type="SMART" id="SM00052">
    <property type="entry name" value="EAL"/>
    <property type="match status" value="1"/>
</dbReference>
<dbReference type="InterPro" id="IPR043128">
    <property type="entry name" value="Rev_trsase/Diguanyl_cyclase"/>
</dbReference>
<feature type="transmembrane region" description="Helical" evidence="1">
    <location>
        <begin position="307"/>
        <end position="328"/>
    </location>
</feature>
<evidence type="ECO:0000256" key="1">
    <source>
        <dbReference type="SAM" id="Phobius"/>
    </source>
</evidence>
<dbReference type="InterPro" id="IPR000160">
    <property type="entry name" value="GGDEF_dom"/>
</dbReference>
<feature type="transmembrane region" description="Helical" evidence="1">
    <location>
        <begin position="114"/>
        <end position="135"/>
    </location>
</feature>
<dbReference type="RefSeq" id="WP_184937102.1">
    <property type="nucleotide sequence ID" value="NZ_BAAAWZ010000001.1"/>
</dbReference>
<dbReference type="SUPFAM" id="SSF141868">
    <property type="entry name" value="EAL domain-like"/>
    <property type="match status" value="1"/>
</dbReference>
<dbReference type="InterPro" id="IPR035965">
    <property type="entry name" value="PAS-like_dom_sf"/>
</dbReference>
<keyword evidence="1" id="KW-0472">Membrane</keyword>
<dbReference type="Pfam" id="PF08447">
    <property type="entry name" value="PAS_3"/>
    <property type="match status" value="1"/>
</dbReference>
<feature type="transmembrane region" description="Helical" evidence="1">
    <location>
        <begin position="216"/>
        <end position="236"/>
    </location>
</feature>
<dbReference type="PROSITE" id="PS50112">
    <property type="entry name" value="PAS"/>
    <property type="match status" value="1"/>
</dbReference>
<feature type="domain" description="PAS" evidence="2">
    <location>
        <begin position="347"/>
        <end position="402"/>
    </location>
</feature>
<sequence>MAGGRASSAGSPCDASVRSSAWPVFVIGVVTAFSTLWFAVGLTHTIAPVVGWIPLPVCLALAAHACLGVARLGTLDAPVRLLWRNFALALGLITVGVVGDAIDLSAGRDPAHPHTGLLITLIYFCGVLVILWGLLRTPFGRRSRGQWLRLGLDAGILTLACILFVLYYLLVSGEELTAITGSWWSLLTISTLSCFVILAAVKLALTGAGPLDRGALWLLALAVLSATSIGSLVTPFLGGQPYVSSVQLAVPFGCLFLALAAERQRRAPAAPARVPRRPFSLLPYAAVAATYALLLLATRDVGGEGRLVVAGVIVLTGLVMARQIAALYDNARLLTRLDSSMLELSRREGHFRSLVQNSSDITSIIDVEGNLAYVSPSIERVLGMPPGHWIGHPVIQCVHPDDVPVMLDLSTRLRARPGATATCRIRMRHDDGSWRWLDIFATNRFDDPSVGGIVSNARDITDTLRYQDQLAYQASHDALTLLANRALFAERTSQALADGDDVAVALIDIDDFKTINDRLGHAVGDALLVVVADRLRECVEDGDTVARLGGDEFALLLRGVPEDGADRVVRRVLAALGTAVHADGHELLVQASVGLAACAADTDASELLRRADLAMYAVKERGKSGYRWYAENMDAQAVEHARMGAELQRALVRGELFPLYQPVVTLPDGDVHGVETLVRWRHPERGMISPAEFIPVAERNGMIVQIGAWVLRQACLQMVEWQRLYGTAAPMRVAVNVSARQLLEPSFAQTVADVLAETGLHPGDLLVEITETAVFDGGPALETVQALQALGVAIALDDFGTGHSSLGLLRTCPVDILKVDKLFVDGVAGTAEEAAIATSIAQIAQALRLGAVAEGVETPAQARRLYQLGYRLAQGFLFARPLPPEEVGVLLAARAAGRGTGSAEPPALAG</sequence>
<feature type="domain" description="EAL" evidence="4">
    <location>
        <begin position="640"/>
        <end position="895"/>
    </location>
</feature>
<feature type="transmembrane region" description="Helical" evidence="1">
    <location>
        <begin position="281"/>
        <end position="301"/>
    </location>
</feature>
<dbReference type="EMBL" id="JACHJJ010000001">
    <property type="protein sequence ID" value="MBB5960769.1"/>
    <property type="molecule type" value="Genomic_DNA"/>
</dbReference>
<dbReference type="NCBIfam" id="TIGR00254">
    <property type="entry name" value="GGDEF"/>
    <property type="match status" value="1"/>
</dbReference>
<dbReference type="NCBIfam" id="TIGR00229">
    <property type="entry name" value="sensory_box"/>
    <property type="match status" value="1"/>
</dbReference>